<proteinExistence type="inferred from homology"/>
<comment type="similarity">
    <text evidence="1">Belongs to the peptidase S33 family. ABHD4/ABHD5 subfamily.</text>
</comment>
<comment type="caution">
    <text evidence="3">The sequence shown here is derived from an EMBL/GenBank/DDBJ whole genome shotgun (WGS) entry which is preliminary data.</text>
</comment>
<dbReference type="PRINTS" id="PR00111">
    <property type="entry name" value="ABHYDROLASE"/>
</dbReference>
<dbReference type="EMBL" id="CAJZBQ010000011">
    <property type="protein sequence ID" value="CAG9313847.1"/>
    <property type="molecule type" value="Genomic_DNA"/>
</dbReference>
<keyword evidence="4" id="KW-1185">Reference proteome</keyword>
<evidence type="ECO:0000313" key="3">
    <source>
        <dbReference type="EMBL" id="CAG9313847.1"/>
    </source>
</evidence>
<name>A0AAU9IH99_9CILI</name>
<sequence length="360" mass="40179">MVKWCRISHEALDEAEKSLISISGLNIESFRIDIDESRSIFGLSCGDVSKPPLILLHGFLGTSIIFYKLLQSLSLHYRVYCLDLLGMGRSSRPLFTLESREETEDFFVSPIEACRNALGLEKMILAGHSFGGYIAGCYTEKFPERVEKVVFISAVGVVKPPDDYDFEKALKKKKWTFRVLFKVANCMFKKGTTPASLLRKSGPLSGKLVKMYLRRRIKGLPEEELNNLKVVLEQVNLFPGSGEFGLSKILKAGAWAHAPLCDRILATPAIYLYGDKDWMDPEGARQNAIVNAAPVICEIVSNSGHHLYLENPTELGNKIVSGLEELDRMPWKEVGPNREAPEEDIDSAVSHLTLTGENLN</sequence>
<dbReference type="GO" id="GO:0055088">
    <property type="term" value="P:lipid homeostasis"/>
    <property type="evidence" value="ECO:0007669"/>
    <property type="project" value="TreeGrafter"/>
</dbReference>
<dbReference type="Proteomes" id="UP001162131">
    <property type="component" value="Unassembled WGS sequence"/>
</dbReference>
<dbReference type="GO" id="GO:0006654">
    <property type="term" value="P:phosphatidic acid biosynthetic process"/>
    <property type="evidence" value="ECO:0007669"/>
    <property type="project" value="TreeGrafter"/>
</dbReference>
<protein>
    <recommendedName>
        <fullName evidence="2">AB hydrolase-1 domain-containing protein</fullName>
    </recommendedName>
</protein>
<dbReference type="PANTHER" id="PTHR42886">
    <property type="entry name" value="RE40534P-RELATED"/>
    <property type="match status" value="1"/>
</dbReference>
<evidence type="ECO:0000313" key="4">
    <source>
        <dbReference type="Proteomes" id="UP001162131"/>
    </source>
</evidence>
<reference evidence="3" key="1">
    <citation type="submission" date="2021-09" db="EMBL/GenBank/DDBJ databases">
        <authorList>
            <consortium name="AG Swart"/>
            <person name="Singh M."/>
            <person name="Singh A."/>
            <person name="Seah K."/>
            <person name="Emmerich C."/>
        </authorList>
    </citation>
    <scope>NUCLEOTIDE SEQUENCE</scope>
    <source>
        <strain evidence="3">ATCC30299</strain>
    </source>
</reference>
<gene>
    <name evidence="3" type="ORF">BSTOLATCC_MIC9650</name>
</gene>
<dbReference type="InterPro" id="IPR000073">
    <property type="entry name" value="AB_hydrolase_1"/>
</dbReference>
<dbReference type="GO" id="GO:0042171">
    <property type="term" value="F:lysophosphatidic acid acyltransferase activity"/>
    <property type="evidence" value="ECO:0007669"/>
    <property type="project" value="TreeGrafter"/>
</dbReference>
<dbReference type="PANTHER" id="PTHR42886:SF29">
    <property type="entry name" value="PUMMELIG, ISOFORM A"/>
    <property type="match status" value="1"/>
</dbReference>
<dbReference type="Pfam" id="PF00561">
    <property type="entry name" value="Abhydrolase_1"/>
    <property type="match status" value="1"/>
</dbReference>
<dbReference type="InterPro" id="IPR029058">
    <property type="entry name" value="AB_hydrolase_fold"/>
</dbReference>
<evidence type="ECO:0000256" key="1">
    <source>
        <dbReference type="ARBA" id="ARBA00038097"/>
    </source>
</evidence>
<dbReference type="AlphaFoldDB" id="A0AAU9IH99"/>
<dbReference type="GO" id="GO:0052689">
    <property type="term" value="F:carboxylic ester hydrolase activity"/>
    <property type="evidence" value="ECO:0007669"/>
    <property type="project" value="TreeGrafter"/>
</dbReference>
<dbReference type="SUPFAM" id="SSF53474">
    <property type="entry name" value="alpha/beta-Hydrolases"/>
    <property type="match status" value="1"/>
</dbReference>
<organism evidence="3 4">
    <name type="scientific">Blepharisma stoltei</name>
    <dbReference type="NCBI Taxonomy" id="1481888"/>
    <lineage>
        <taxon>Eukaryota</taxon>
        <taxon>Sar</taxon>
        <taxon>Alveolata</taxon>
        <taxon>Ciliophora</taxon>
        <taxon>Postciliodesmatophora</taxon>
        <taxon>Heterotrichea</taxon>
        <taxon>Heterotrichida</taxon>
        <taxon>Blepharismidae</taxon>
        <taxon>Blepharisma</taxon>
    </lineage>
</organism>
<evidence type="ECO:0000259" key="2">
    <source>
        <dbReference type="Pfam" id="PF00561"/>
    </source>
</evidence>
<feature type="domain" description="AB hydrolase-1" evidence="2">
    <location>
        <begin position="51"/>
        <end position="312"/>
    </location>
</feature>
<accession>A0AAU9IH99</accession>
<dbReference type="Gene3D" id="3.40.50.1820">
    <property type="entry name" value="alpha/beta hydrolase"/>
    <property type="match status" value="1"/>
</dbReference>